<dbReference type="Gene3D" id="2.60.40.10">
    <property type="entry name" value="Immunoglobulins"/>
    <property type="match status" value="3"/>
</dbReference>
<dbReference type="InterPro" id="IPR036116">
    <property type="entry name" value="FN3_sf"/>
</dbReference>
<accession>L1NG84</accession>
<evidence type="ECO:0000259" key="5">
    <source>
        <dbReference type="PROSITE" id="PS50853"/>
    </source>
</evidence>
<dbReference type="STRING" id="1127696.HMPREF9134_00711"/>
<evidence type="ECO:0000256" key="1">
    <source>
        <dbReference type="ARBA" id="ARBA00006067"/>
    </source>
</evidence>
<dbReference type="Proteomes" id="UP000010408">
    <property type="component" value="Unassembled WGS sequence"/>
</dbReference>
<reference evidence="6 7" key="1">
    <citation type="submission" date="2012-05" db="EMBL/GenBank/DDBJ databases">
        <authorList>
            <person name="Weinstock G."/>
            <person name="Sodergren E."/>
            <person name="Lobos E.A."/>
            <person name="Fulton L."/>
            <person name="Fulton R."/>
            <person name="Courtney L."/>
            <person name="Fronick C."/>
            <person name="O'Laughlin M."/>
            <person name="Godfrey J."/>
            <person name="Wilson R.M."/>
            <person name="Miner T."/>
            <person name="Farmer C."/>
            <person name="Delehaunty K."/>
            <person name="Cordes M."/>
            <person name="Minx P."/>
            <person name="Tomlinson C."/>
            <person name="Chen J."/>
            <person name="Wollam A."/>
            <person name="Pepin K.H."/>
            <person name="Bhonagiri V."/>
            <person name="Zhang X."/>
            <person name="Suruliraj S."/>
            <person name="Warren W."/>
            <person name="Mitreva M."/>
            <person name="Mardis E.R."/>
            <person name="Wilson R.K."/>
        </authorList>
    </citation>
    <scope>NUCLEOTIDE SEQUENCE [LARGE SCALE GENOMIC DNA]</scope>
    <source>
        <strain evidence="6 7">F0037</strain>
    </source>
</reference>
<keyword evidence="3" id="KW-0378">Hydrolase</keyword>
<dbReference type="HOGENOM" id="CLU_024316_0_0_10"/>
<dbReference type="PATRIC" id="fig|1127696.3.peg.636"/>
<organism evidence="6 7">
    <name type="scientific">Porphyromonas catoniae F0037</name>
    <dbReference type="NCBI Taxonomy" id="1127696"/>
    <lineage>
        <taxon>Bacteria</taxon>
        <taxon>Pseudomonadati</taxon>
        <taxon>Bacteroidota</taxon>
        <taxon>Bacteroidia</taxon>
        <taxon>Bacteroidales</taxon>
        <taxon>Porphyromonadaceae</taxon>
        <taxon>Porphyromonas</taxon>
    </lineage>
</organism>
<dbReference type="CDD" id="cd00063">
    <property type="entry name" value="FN3"/>
    <property type="match status" value="1"/>
</dbReference>
<dbReference type="SUPFAM" id="SSF49265">
    <property type="entry name" value="Fibronectin type III"/>
    <property type="match status" value="2"/>
</dbReference>
<dbReference type="InterPro" id="IPR003961">
    <property type="entry name" value="FN3_dom"/>
</dbReference>
<dbReference type="GO" id="GO:0006508">
    <property type="term" value="P:proteolysis"/>
    <property type="evidence" value="ECO:0007669"/>
    <property type="project" value="UniProtKB-KW"/>
</dbReference>
<evidence type="ECO:0000256" key="2">
    <source>
        <dbReference type="ARBA" id="ARBA00022670"/>
    </source>
</evidence>
<dbReference type="RefSeq" id="WP_005468930.1">
    <property type="nucleotide sequence ID" value="NZ_KB291043.1"/>
</dbReference>
<name>L1NG84_9PORP</name>
<dbReference type="eggNOG" id="COG4733">
    <property type="taxonomic scope" value="Bacteria"/>
</dbReference>
<keyword evidence="3" id="KW-0788">Thiol protease</keyword>
<dbReference type="EMBL" id="AMEQ01000018">
    <property type="protein sequence ID" value="EKY02321.1"/>
    <property type="molecule type" value="Genomic_DNA"/>
</dbReference>
<evidence type="ECO:0000256" key="4">
    <source>
        <dbReference type="ARBA" id="ARBA00023026"/>
    </source>
</evidence>
<protein>
    <submittedName>
        <fullName evidence="6">Fibronectin type III domain protein</fullName>
    </submittedName>
</protein>
<dbReference type="InterPro" id="IPR013783">
    <property type="entry name" value="Ig-like_fold"/>
</dbReference>
<comment type="caution">
    <text evidence="6">The sequence shown here is derived from an EMBL/GenBank/DDBJ whole genome shotgun (WGS) entry which is preliminary data.</text>
</comment>
<dbReference type="AlphaFoldDB" id="L1NG84"/>
<proteinExistence type="inferred from homology"/>
<evidence type="ECO:0000313" key="7">
    <source>
        <dbReference type="Proteomes" id="UP000010408"/>
    </source>
</evidence>
<dbReference type="PROSITE" id="PS50853">
    <property type="entry name" value="FN3"/>
    <property type="match status" value="1"/>
</dbReference>
<sequence>MLYSRYLLFALVCCFSYLYGSGQKLVQPRIHVRTEVHQDRVLLRWVASDAKSWQLLNKYGVKLERLTVARDGVLLDKPEVALLAEQLRPMESDRLKELVDRYPMGAVIAQAIFGESFEVSLGDSPISKAIALDEERQQRYLFALYAADLCFPVAKEVGWGFEDVKLQSGERYLYRVSSLVPKKELAIEGGAAFVVVGDTERLPQPMELSAQFGPAGAYLSWDYNRLSSLYPAYWIERSEDGVSFSRISELPITRMSDTDKNPHAPITYLDSIPYRKTYYYRVAGVTPLGTQGAYSATVSGIAYPAVKSAPQIEGYHFDLHGGARIQWSFATEEEDLIEGFRILRSRDDKLYLPLDSVPATQRMYTIAEVTGYPYYRLQAKVKRGMPLTSSQVLIQPIDSIPPSVPEGLKATIDSLGWVHLSWQAGQEGDLHGYRLYRAETEGEEFIPITSEAIIGTSYIDSVRLDNLNVEVYYALTSLDRHYNQSEMSRPIVVRKPACIPPAAPLIVETKATEEGNSIRWEAGRDKFLEGFLLTRTEQNDSLNRKSWLIEDATAVSYKDKEVEAGKTYIYQMTAYTANKLYSPPSPAVKLLSRRASTKTRDISFTAELHPDGIALKWRAPKQGVISVTLYKVDASGKMGIYRENLLQEGELIDTEVAQGKKNEYMLVVKVRGNKPISIRKEVQL</sequence>
<keyword evidence="4" id="KW-0843">Virulence</keyword>
<comment type="similarity">
    <text evidence="1">Belongs to the peptidase C25 family.</text>
</comment>
<dbReference type="GO" id="GO:0008234">
    <property type="term" value="F:cysteine-type peptidase activity"/>
    <property type="evidence" value="ECO:0007669"/>
    <property type="project" value="UniProtKB-KW"/>
</dbReference>
<feature type="domain" description="Fibronectin type-III" evidence="5">
    <location>
        <begin position="500"/>
        <end position="595"/>
    </location>
</feature>
<gene>
    <name evidence="6" type="ORF">HMPREF9134_00711</name>
</gene>
<evidence type="ECO:0000313" key="6">
    <source>
        <dbReference type="EMBL" id="EKY02321.1"/>
    </source>
</evidence>
<evidence type="ECO:0000256" key="3">
    <source>
        <dbReference type="ARBA" id="ARBA00022807"/>
    </source>
</evidence>
<keyword evidence="2" id="KW-0645">Protease</keyword>